<keyword evidence="1" id="KW-0175">Coiled coil</keyword>
<sequence>MMRVGVTTASQQPYTICAAPRSSSANSRASRDHPSNLKLFSTALPNLPRLNFRCNCAGDSGENESKTILDAFFLGKAVAEALNERVESAVGEFLSTIGRLQAEQQKQVQEFQEEVLEKARRAKEQAAIEAQGLVPKATVVEKVSSVNGVAVNASSVSDSVPFADSSLESKPTTEDPPNDD</sequence>
<reference evidence="4" key="1">
    <citation type="journal article" date="2024" name="IScience">
        <title>Strigolactones Initiate the Formation of Haustorium-like Structures in Castilleja.</title>
        <authorList>
            <person name="Buerger M."/>
            <person name="Peterson D."/>
            <person name="Chory J."/>
        </authorList>
    </citation>
    <scope>NUCLEOTIDE SEQUENCE [LARGE SCALE GENOMIC DNA]</scope>
</reference>
<dbReference type="InterPro" id="IPR040003">
    <property type="entry name" value="PG18-like"/>
</dbReference>
<name>A0ABD3DS81_9LAMI</name>
<dbReference type="EMBL" id="JAVIJP010000013">
    <property type="protein sequence ID" value="KAL3645080.1"/>
    <property type="molecule type" value="Genomic_DNA"/>
</dbReference>
<feature type="region of interest" description="Disordered" evidence="2">
    <location>
        <begin position="157"/>
        <end position="180"/>
    </location>
</feature>
<dbReference type="Pfam" id="PF20711">
    <property type="entry name" value="DUF6825"/>
    <property type="match status" value="1"/>
</dbReference>
<evidence type="ECO:0000256" key="2">
    <source>
        <dbReference type="SAM" id="MobiDB-lite"/>
    </source>
</evidence>
<comment type="caution">
    <text evidence="3">The sequence shown here is derived from an EMBL/GenBank/DDBJ whole genome shotgun (WGS) entry which is preliminary data.</text>
</comment>
<feature type="coiled-coil region" evidence="1">
    <location>
        <begin position="101"/>
        <end position="129"/>
    </location>
</feature>
<dbReference type="AlphaFoldDB" id="A0ABD3DS81"/>
<dbReference type="PANTHER" id="PTHR35745">
    <property type="entry name" value="BNACNNG14650D PROTEIN"/>
    <property type="match status" value="1"/>
</dbReference>
<evidence type="ECO:0000313" key="4">
    <source>
        <dbReference type="Proteomes" id="UP001632038"/>
    </source>
</evidence>
<dbReference type="PANTHER" id="PTHR35745:SF1">
    <property type="entry name" value="OS04G0513000 PROTEIN"/>
    <property type="match status" value="1"/>
</dbReference>
<organism evidence="3 4">
    <name type="scientific">Castilleja foliolosa</name>
    <dbReference type="NCBI Taxonomy" id="1961234"/>
    <lineage>
        <taxon>Eukaryota</taxon>
        <taxon>Viridiplantae</taxon>
        <taxon>Streptophyta</taxon>
        <taxon>Embryophyta</taxon>
        <taxon>Tracheophyta</taxon>
        <taxon>Spermatophyta</taxon>
        <taxon>Magnoliopsida</taxon>
        <taxon>eudicotyledons</taxon>
        <taxon>Gunneridae</taxon>
        <taxon>Pentapetalae</taxon>
        <taxon>asterids</taxon>
        <taxon>lamiids</taxon>
        <taxon>Lamiales</taxon>
        <taxon>Orobanchaceae</taxon>
        <taxon>Pedicularideae</taxon>
        <taxon>Castillejinae</taxon>
        <taxon>Castilleja</taxon>
    </lineage>
</organism>
<dbReference type="Proteomes" id="UP001632038">
    <property type="component" value="Unassembled WGS sequence"/>
</dbReference>
<proteinExistence type="predicted"/>
<accession>A0ABD3DS81</accession>
<evidence type="ECO:0000256" key="1">
    <source>
        <dbReference type="SAM" id="Coils"/>
    </source>
</evidence>
<protein>
    <submittedName>
        <fullName evidence="3">Uncharacterized protein</fullName>
    </submittedName>
</protein>
<keyword evidence="4" id="KW-1185">Reference proteome</keyword>
<gene>
    <name evidence="3" type="ORF">CASFOL_010260</name>
</gene>
<evidence type="ECO:0000313" key="3">
    <source>
        <dbReference type="EMBL" id="KAL3645080.1"/>
    </source>
</evidence>